<keyword evidence="1" id="KW-1133">Transmembrane helix</keyword>
<protein>
    <submittedName>
        <fullName evidence="3">CPBP family intramembrane metalloprotease</fullName>
    </submittedName>
</protein>
<proteinExistence type="predicted"/>
<keyword evidence="4" id="KW-1185">Reference proteome</keyword>
<keyword evidence="3" id="KW-0378">Hydrolase</keyword>
<gene>
    <name evidence="3" type="ORF">OE059_07760</name>
</gene>
<evidence type="ECO:0000313" key="3">
    <source>
        <dbReference type="EMBL" id="WED53950.1"/>
    </source>
</evidence>
<dbReference type="GO" id="GO:0008237">
    <property type="term" value="F:metallopeptidase activity"/>
    <property type="evidence" value="ECO:0007669"/>
    <property type="project" value="UniProtKB-KW"/>
</dbReference>
<name>A0ABY8AVS9_9BACL</name>
<feature type="transmembrane region" description="Helical" evidence="1">
    <location>
        <begin position="53"/>
        <end position="72"/>
    </location>
</feature>
<evidence type="ECO:0000259" key="2">
    <source>
        <dbReference type="Pfam" id="PF02517"/>
    </source>
</evidence>
<dbReference type="PANTHER" id="PTHR36435:SF1">
    <property type="entry name" value="CAAX AMINO TERMINAL PROTEASE FAMILY PROTEIN"/>
    <property type="match status" value="1"/>
</dbReference>
<feature type="transmembrane region" description="Helical" evidence="1">
    <location>
        <begin position="132"/>
        <end position="156"/>
    </location>
</feature>
<dbReference type="RefSeq" id="WP_214731422.1">
    <property type="nucleotide sequence ID" value="NZ_CP109617.1"/>
</dbReference>
<feature type="transmembrane region" description="Helical" evidence="1">
    <location>
        <begin position="93"/>
        <end position="112"/>
    </location>
</feature>
<feature type="domain" description="CAAX prenyl protease 2/Lysostaphin resistance protein A-like" evidence="2">
    <location>
        <begin position="137"/>
        <end position="224"/>
    </location>
</feature>
<keyword evidence="1" id="KW-0472">Membrane</keyword>
<dbReference type="EMBL" id="CP109617">
    <property type="protein sequence ID" value="WED53950.1"/>
    <property type="molecule type" value="Genomic_DNA"/>
</dbReference>
<dbReference type="Proteomes" id="UP001219957">
    <property type="component" value="Chromosome"/>
</dbReference>
<feature type="transmembrane region" description="Helical" evidence="1">
    <location>
        <begin position="168"/>
        <end position="186"/>
    </location>
</feature>
<dbReference type="Pfam" id="PF02517">
    <property type="entry name" value="Rce1-like"/>
    <property type="match status" value="1"/>
</dbReference>
<sequence length="233" mass="26284">MLNQMQKKTTPIWTWNQFAITMVLLFGVTPLLIERHLHNFLERAWGNTLYSGTSIGLLLAIIFMTVLYIVAIRPQTLSLETLGLRRISWKESGMIFLWTIVLIVLSIIIVVVQSYFGIGTSNTKTESLQSDLSIISILIAFGSAAIISPIYEEIFYRGFLYRFFQERFGVWIGMIISAGIFTLAHLPTTNTLLVNFVSGLVFAWVYERTNSIYSSMLIHGTFNGLAVLLTALA</sequence>
<feature type="transmembrane region" description="Helical" evidence="1">
    <location>
        <begin position="212"/>
        <end position="232"/>
    </location>
</feature>
<feature type="transmembrane region" description="Helical" evidence="1">
    <location>
        <begin position="12"/>
        <end position="33"/>
    </location>
</feature>
<evidence type="ECO:0000313" key="4">
    <source>
        <dbReference type="Proteomes" id="UP001219957"/>
    </source>
</evidence>
<reference evidence="3 4" key="1">
    <citation type="submission" date="2022-10" db="EMBL/GenBank/DDBJ databases">
        <title>Complete genome sequence of Exiguobacterium profundum TSS-3 isolated from an extremely saline-alkaline spring located in Ixtapa, Chiapas-Mexico.</title>
        <authorList>
            <person name="Rincon-Rosales R."/>
            <person name="Rogel M.A."/>
            <person name="Rincon-Molina C.I."/>
            <person name="Guerrero G."/>
            <person name="Manzano-Gomez L.A."/>
            <person name="Lopez-Lopez A."/>
            <person name="Rincon Molina F.A."/>
            <person name="Martinez-Romero E."/>
        </authorList>
    </citation>
    <scope>NUCLEOTIDE SEQUENCE [LARGE SCALE GENOMIC DNA]</scope>
    <source>
        <strain evidence="3 4">TSS-3</strain>
    </source>
</reference>
<keyword evidence="3" id="KW-0482">Metalloprotease</keyword>
<dbReference type="PANTHER" id="PTHR36435">
    <property type="entry name" value="SLR1288 PROTEIN"/>
    <property type="match status" value="1"/>
</dbReference>
<dbReference type="InterPro" id="IPR052710">
    <property type="entry name" value="CAAX_protease"/>
</dbReference>
<organism evidence="3 4">
    <name type="scientific">Exiguobacterium profundum</name>
    <dbReference type="NCBI Taxonomy" id="307643"/>
    <lineage>
        <taxon>Bacteria</taxon>
        <taxon>Bacillati</taxon>
        <taxon>Bacillota</taxon>
        <taxon>Bacilli</taxon>
        <taxon>Bacillales</taxon>
        <taxon>Bacillales Family XII. Incertae Sedis</taxon>
        <taxon>Exiguobacterium</taxon>
    </lineage>
</organism>
<accession>A0ABY8AVS9</accession>
<keyword evidence="1" id="KW-0812">Transmembrane</keyword>
<dbReference type="InterPro" id="IPR003675">
    <property type="entry name" value="Rce1/LyrA-like_dom"/>
</dbReference>
<keyword evidence="3" id="KW-0645">Protease</keyword>
<evidence type="ECO:0000256" key="1">
    <source>
        <dbReference type="SAM" id="Phobius"/>
    </source>
</evidence>